<evidence type="ECO:0000256" key="3">
    <source>
        <dbReference type="SAM" id="SignalP"/>
    </source>
</evidence>
<keyword evidence="2" id="KW-0798">TonB box</keyword>
<comment type="subcellular location">
    <subcellularLocation>
        <location evidence="1">Cell outer membrane</location>
        <topology evidence="1">Multi-pass membrane protein</topology>
    </subcellularLocation>
</comment>
<keyword evidence="3" id="KW-0732">Signal</keyword>
<dbReference type="InterPro" id="IPR012910">
    <property type="entry name" value="Plug_dom"/>
</dbReference>
<keyword evidence="1 2" id="KW-0472">Membrane</keyword>
<keyword evidence="1" id="KW-0813">Transport</keyword>
<keyword evidence="1" id="KW-0812">Transmembrane</keyword>
<comment type="caution">
    <text evidence="6">The sequence shown here is derived from an EMBL/GenBank/DDBJ whole genome shotgun (WGS) entry which is preliminary data.</text>
</comment>
<reference evidence="6 7" key="1">
    <citation type="submission" date="2021-06" db="EMBL/GenBank/DDBJ databases">
        <title>Sphingomonas sp. XMGL2, whole genome shotgun sequencing project.</title>
        <authorList>
            <person name="Zhao G."/>
            <person name="Shen L."/>
        </authorList>
    </citation>
    <scope>NUCLEOTIDE SEQUENCE [LARGE SCALE GENOMIC DNA]</scope>
    <source>
        <strain evidence="6 7">XMGL2</strain>
    </source>
</reference>
<evidence type="ECO:0000256" key="1">
    <source>
        <dbReference type="PROSITE-ProRule" id="PRU01360"/>
    </source>
</evidence>
<dbReference type="EMBL" id="JAHKRT010000005">
    <property type="protein sequence ID" value="MBU3078297.1"/>
    <property type="molecule type" value="Genomic_DNA"/>
</dbReference>
<dbReference type="CDD" id="cd01347">
    <property type="entry name" value="ligand_gated_channel"/>
    <property type="match status" value="1"/>
</dbReference>
<dbReference type="InterPro" id="IPR039426">
    <property type="entry name" value="TonB-dep_rcpt-like"/>
</dbReference>
<dbReference type="PROSITE" id="PS52016">
    <property type="entry name" value="TONB_DEPENDENT_REC_3"/>
    <property type="match status" value="1"/>
</dbReference>
<evidence type="ECO:0000313" key="6">
    <source>
        <dbReference type="EMBL" id="MBU3078297.1"/>
    </source>
</evidence>
<dbReference type="PANTHER" id="PTHR32552:SF83">
    <property type="entry name" value="BLR3904 PROTEIN"/>
    <property type="match status" value="1"/>
</dbReference>
<keyword evidence="1" id="KW-1134">Transmembrane beta strand</keyword>
<comment type="similarity">
    <text evidence="1 2">Belongs to the TonB-dependent receptor family.</text>
</comment>
<dbReference type="Proteomes" id="UP000776276">
    <property type="component" value="Unassembled WGS sequence"/>
</dbReference>
<name>A0ABS6BKA7_9SPHN</name>
<feature type="domain" description="TonB-dependent receptor plug" evidence="5">
    <location>
        <begin position="70"/>
        <end position="169"/>
    </location>
</feature>
<evidence type="ECO:0000259" key="5">
    <source>
        <dbReference type="Pfam" id="PF07715"/>
    </source>
</evidence>
<feature type="chain" id="PRO_5045206398" evidence="3">
    <location>
        <begin position="25"/>
        <end position="801"/>
    </location>
</feature>
<dbReference type="Pfam" id="PF00593">
    <property type="entry name" value="TonB_dep_Rec_b-barrel"/>
    <property type="match status" value="1"/>
</dbReference>
<keyword evidence="1" id="KW-0998">Cell outer membrane</keyword>
<protein>
    <submittedName>
        <fullName evidence="6">TonB-dependent receptor</fullName>
    </submittedName>
</protein>
<dbReference type="RefSeq" id="WP_216324309.1">
    <property type="nucleotide sequence ID" value="NZ_JAHKRT010000005.1"/>
</dbReference>
<proteinExistence type="inferred from homology"/>
<feature type="domain" description="TonB-dependent receptor-like beta-barrel" evidence="4">
    <location>
        <begin position="249"/>
        <end position="769"/>
    </location>
</feature>
<dbReference type="PANTHER" id="PTHR32552">
    <property type="entry name" value="FERRICHROME IRON RECEPTOR-RELATED"/>
    <property type="match status" value="1"/>
</dbReference>
<dbReference type="Pfam" id="PF07715">
    <property type="entry name" value="Plug"/>
    <property type="match status" value="1"/>
</dbReference>
<keyword evidence="7" id="KW-1185">Reference proteome</keyword>
<gene>
    <name evidence="6" type="ORF">KOF26_10495</name>
</gene>
<evidence type="ECO:0000256" key="2">
    <source>
        <dbReference type="RuleBase" id="RU003357"/>
    </source>
</evidence>
<dbReference type="InterPro" id="IPR000531">
    <property type="entry name" value="Beta-barrel_TonB"/>
</dbReference>
<accession>A0ABS6BKA7</accession>
<feature type="signal peptide" evidence="3">
    <location>
        <begin position="1"/>
        <end position="24"/>
    </location>
</feature>
<organism evidence="6 7">
    <name type="scientific">Sphingomonas quercus</name>
    <dbReference type="NCBI Taxonomy" id="2842451"/>
    <lineage>
        <taxon>Bacteria</taxon>
        <taxon>Pseudomonadati</taxon>
        <taxon>Pseudomonadota</taxon>
        <taxon>Alphaproteobacteria</taxon>
        <taxon>Sphingomonadales</taxon>
        <taxon>Sphingomonadaceae</taxon>
        <taxon>Sphingomonas</taxon>
    </lineage>
</organism>
<evidence type="ECO:0000259" key="4">
    <source>
        <dbReference type="Pfam" id="PF00593"/>
    </source>
</evidence>
<keyword evidence="6" id="KW-0675">Receptor</keyword>
<sequence length="801" mass="86224">MSQRSSTSFLALSCVGFVASASMAAPVGAQAPADDQPATQLKGMTVSDTAIDDATVKVDRLESPKATRPLLDTPQTITVLSAETMRQQNLLTLRDALSTLPGITFGAGEGGGGFGDSINLRGYSANNDILYDGVRDSAQYSRTETFNVQQIEVYNGANSVFNGAGSIGGSINLVQKTPNGGNLTTVSAGVGTDDYYRGTVDSNVRVNDLIAVRLNGVYHRNDYPGRDVEKSKRWGIAPSVKIGVEGPTSLTLSYLHQRDNNIPVYGVPYFRNDVYAGPLPGVDDSSYFGIRNLDRQRITMDQATMRFDHAFSDTVSVRNLTRWQRVAQDTNTSAPQASGTGATSGEWCLANGTNQLGAPCFTGRTPGFYYPSGPRGLVRDQENQLLYNQTDLKADFSTGSLRHTFVLGVAFTKEDYSMDTGNLLRNADGSTVAQSPINIANPNTVYAGPINYIRSSMAHGHTTNKAVYAFDTIALIPQVELNLGARYENNKATFRSDTFNTTVGANLGAFTRGADQVSDDTLFSWRAGLTYKPVEWASLYVAYANSRTPRSTSVRAGCGTVIQGTTGGSFDPCDVSPEKAFNYEIGAKAELFDRKLLLTAAVFRNDRTNFSVNTNDPVAPTLPVQDGHSRVDGIALGASGNITPAWAIFANYTYLHSKILQGVSNYCLDNPGAAGCANTVGVPDPQRGQIINQTPPHSGSLFTTYLLPFGLQLGYGLTYQGSFNLNTPALLAGTSTLGPLYKSKSYLIHRAFLGYELADGVNVQLNVQNFTDKRYFTGIRNNGWATPGEGRAARLSLNYSF</sequence>
<evidence type="ECO:0000313" key="7">
    <source>
        <dbReference type="Proteomes" id="UP000776276"/>
    </source>
</evidence>